<dbReference type="Proteomes" id="UP001177140">
    <property type="component" value="Unassembled WGS sequence"/>
</dbReference>
<dbReference type="Gene3D" id="3.80.10.10">
    <property type="entry name" value="Ribonuclease Inhibitor"/>
    <property type="match status" value="1"/>
</dbReference>
<protein>
    <recommendedName>
        <fullName evidence="3">Transport inhibitor response 1-like protein</fullName>
    </recommendedName>
</protein>
<evidence type="ECO:0000313" key="1">
    <source>
        <dbReference type="EMBL" id="MCL7026990.1"/>
    </source>
</evidence>
<keyword evidence="2" id="KW-1185">Reference proteome</keyword>
<organism evidence="1 2">
    <name type="scientific">Papaver nudicaule</name>
    <name type="common">Iceland poppy</name>
    <dbReference type="NCBI Taxonomy" id="74823"/>
    <lineage>
        <taxon>Eukaryota</taxon>
        <taxon>Viridiplantae</taxon>
        <taxon>Streptophyta</taxon>
        <taxon>Embryophyta</taxon>
        <taxon>Tracheophyta</taxon>
        <taxon>Spermatophyta</taxon>
        <taxon>Magnoliopsida</taxon>
        <taxon>Ranunculales</taxon>
        <taxon>Papaveraceae</taxon>
        <taxon>Papaveroideae</taxon>
        <taxon>Papaver</taxon>
    </lineage>
</organism>
<dbReference type="SUPFAM" id="SSF52047">
    <property type="entry name" value="RNI-like"/>
    <property type="match status" value="1"/>
</dbReference>
<evidence type="ECO:0000313" key="2">
    <source>
        <dbReference type="Proteomes" id="UP001177140"/>
    </source>
</evidence>
<proteinExistence type="predicted"/>
<accession>A0AA41UY03</accession>
<dbReference type="EMBL" id="JAJJMA010063218">
    <property type="protein sequence ID" value="MCL7026990.1"/>
    <property type="molecule type" value="Genomic_DNA"/>
</dbReference>
<reference evidence="1" key="1">
    <citation type="submission" date="2022-03" db="EMBL/GenBank/DDBJ databases">
        <title>A functionally conserved STORR gene fusion in Papaver species that diverged 16.8 million years ago.</title>
        <authorList>
            <person name="Catania T."/>
        </authorList>
    </citation>
    <scope>NUCLEOTIDE SEQUENCE</scope>
    <source>
        <strain evidence="1">S-191538</strain>
    </source>
</reference>
<dbReference type="AlphaFoldDB" id="A0AA41UY03"/>
<dbReference type="GO" id="GO:0031146">
    <property type="term" value="P:SCF-dependent proteasomal ubiquitin-dependent protein catabolic process"/>
    <property type="evidence" value="ECO:0007669"/>
    <property type="project" value="TreeGrafter"/>
</dbReference>
<evidence type="ECO:0008006" key="3">
    <source>
        <dbReference type="Google" id="ProtNLM"/>
    </source>
</evidence>
<gene>
    <name evidence="1" type="ORF">MKW94_001887</name>
</gene>
<comment type="caution">
    <text evidence="1">The sequence shown here is derived from an EMBL/GenBank/DDBJ whole genome shotgun (WGS) entry which is preliminary data.</text>
</comment>
<dbReference type="PANTHER" id="PTHR16134:SF36">
    <property type="entry name" value="TRANSPORT INHIBITOR RESPONSE 1-LIKE PROTEIN"/>
    <property type="match status" value="1"/>
</dbReference>
<dbReference type="PANTHER" id="PTHR16134">
    <property type="entry name" value="F-BOX/TPR REPEAT PROTEIN POF3"/>
    <property type="match status" value="1"/>
</dbReference>
<dbReference type="GO" id="GO:0019005">
    <property type="term" value="C:SCF ubiquitin ligase complex"/>
    <property type="evidence" value="ECO:0007669"/>
    <property type="project" value="TreeGrafter"/>
</dbReference>
<dbReference type="InterPro" id="IPR032675">
    <property type="entry name" value="LRR_dom_sf"/>
</dbReference>
<sequence>MERHLPDLITGRPLDEGFGAIVRNCKKLTRLAVSGLLTDEAFRLIGMYGKLVRTLSVAFAGDSDMALTYVLEGCPKLQRLEIRDCPFGDAALFSCLRHYYNMRFLWMSACRLYLSGCREVAQRMPHLVVEVIKDIDEEGKDESSDSAVKKLYIYRSLNGRRNDAPYFVSLLET</sequence>
<name>A0AA41UY03_PAPNU</name>